<evidence type="ECO:0000313" key="7">
    <source>
        <dbReference type="EMBL" id="GLQ30111.1"/>
    </source>
</evidence>
<dbReference type="InterPro" id="IPR036388">
    <property type="entry name" value="WH-like_DNA-bd_sf"/>
</dbReference>
<keyword evidence="5" id="KW-0804">Transcription</keyword>
<dbReference type="GO" id="GO:0006950">
    <property type="term" value="P:response to stress"/>
    <property type="evidence" value="ECO:0007669"/>
    <property type="project" value="TreeGrafter"/>
</dbReference>
<accession>A0AA37S6J3</accession>
<organism evidence="7 8">
    <name type="scientific">Litoribrevibacter albus</name>
    <dbReference type="NCBI Taxonomy" id="1473156"/>
    <lineage>
        <taxon>Bacteria</taxon>
        <taxon>Pseudomonadati</taxon>
        <taxon>Pseudomonadota</taxon>
        <taxon>Gammaproteobacteria</taxon>
        <taxon>Oceanospirillales</taxon>
        <taxon>Oceanospirillaceae</taxon>
        <taxon>Litoribrevibacter</taxon>
    </lineage>
</organism>
<dbReference type="GO" id="GO:0003677">
    <property type="term" value="F:DNA binding"/>
    <property type="evidence" value="ECO:0007669"/>
    <property type="project" value="UniProtKB-KW"/>
</dbReference>
<feature type="domain" description="HTH marR-type" evidence="6">
    <location>
        <begin position="10"/>
        <end position="145"/>
    </location>
</feature>
<dbReference type="PANTHER" id="PTHR33164">
    <property type="entry name" value="TRANSCRIPTIONAL REGULATOR, MARR FAMILY"/>
    <property type="match status" value="1"/>
</dbReference>
<sequence length="149" mass="17196">MSYPEQLKLDNQLCFLLYSASRSMTRRYRPLLDELELTYPQYLVMMVLWENQGKTSSIGDIGELLMLDTGTLTPLLKRLEQNGLLNRQRGKDDERRVDVLLTEKGAALRAKAEQVPLKLQCDLNVSEEDLQLRDQLMTLLKELNLKLLG</sequence>
<keyword evidence="2" id="KW-0963">Cytoplasm</keyword>
<dbReference type="PRINTS" id="PR00598">
    <property type="entry name" value="HTHMARR"/>
</dbReference>
<evidence type="ECO:0000256" key="2">
    <source>
        <dbReference type="ARBA" id="ARBA00022490"/>
    </source>
</evidence>
<dbReference type="SMART" id="SM00347">
    <property type="entry name" value="HTH_MARR"/>
    <property type="match status" value="1"/>
</dbReference>
<dbReference type="SUPFAM" id="SSF46785">
    <property type="entry name" value="Winged helix' DNA-binding domain"/>
    <property type="match status" value="1"/>
</dbReference>
<dbReference type="RefSeq" id="WP_284378592.1">
    <property type="nucleotide sequence ID" value="NZ_BSNM01000003.1"/>
</dbReference>
<name>A0AA37S6J3_9GAMM</name>
<dbReference type="Gene3D" id="1.10.10.10">
    <property type="entry name" value="Winged helix-like DNA-binding domain superfamily/Winged helix DNA-binding domain"/>
    <property type="match status" value="1"/>
</dbReference>
<dbReference type="EMBL" id="BSNM01000003">
    <property type="protein sequence ID" value="GLQ30111.1"/>
    <property type="molecule type" value="Genomic_DNA"/>
</dbReference>
<keyword evidence="8" id="KW-1185">Reference proteome</keyword>
<reference evidence="7" key="2">
    <citation type="submission" date="2023-01" db="EMBL/GenBank/DDBJ databases">
        <title>Draft genome sequence of Litoribrevibacter albus strain NBRC 110071.</title>
        <authorList>
            <person name="Sun Q."/>
            <person name="Mori K."/>
        </authorList>
    </citation>
    <scope>NUCLEOTIDE SEQUENCE</scope>
    <source>
        <strain evidence="7">NBRC 110071</strain>
    </source>
</reference>
<keyword evidence="4" id="KW-0238">DNA-binding</keyword>
<evidence type="ECO:0000256" key="1">
    <source>
        <dbReference type="ARBA" id="ARBA00004496"/>
    </source>
</evidence>
<dbReference type="InterPro" id="IPR055166">
    <property type="entry name" value="Transc_reg_Sar_Rot_HTH"/>
</dbReference>
<dbReference type="GO" id="GO:0005737">
    <property type="term" value="C:cytoplasm"/>
    <property type="evidence" value="ECO:0007669"/>
    <property type="project" value="UniProtKB-SubCell"/>
</dbReference>
<dbReference type="InterPro" id="IPR036390">
    <property type="entry name" value="WH_DNA-bd_sf"/>
</dbReference>
<proteinExistence type="predicted"/>
<dbReference type="InterPro" id="IPR039422">
    <property type="entry name" value="MarR/SlyA-like"/>
</dbReference>
<dbReference type="FunFam" id="1.10.10.10:FF:000163">
    <property type="entry name" value="MarR family transcriptional regulator"/>
    <property type="match status" value="1"/>
</dbReference>
<protein>
    <submittedName>
        <fullName evidence="7">Transcriptional regulator</fullName>
    </submittedName>
</protein>
<comment type="subcellular location">
    <subcellularLocation>
        <location evidence="1">Cytoplasm</location>
    </subcellularLocation>
</comment>
<evidence type="ECO:0000313" key="8">
    <source>
        <dbReference type="Proteomes" id="UP001161389"/>
    </source>
</evidence>
<dbReference type="PROSITE" id="PS50995">
    <property type="entry name" value="HTH_MARR_2"/>
    <property type="match status" value="1"/>
</dbReference>
<evidence type="ECO:0000256" key="3">
    <source>
        <dbReference type="ARBA" id="ARBA00023015"/>
    </source>
</evidence>
<dbReference type="Proteomes" id="UP001161389">
    <property type="component" value="Unassembled WGS sequence"/>
</dbReference>
<reference evidence="7" key="1">
    <citation type="journal article" date="2014" name="Int. J. Syst. Evol. Microbiol.">
        <title>Complete genome sequence of Corynebacterium casei LMG S-19264T (=DSM 44701T), isolated from a smear-ripened cheese.</title>
        <authorList>
            <consortium name="US DOE Joint Genome Institute (JGI-PGF)"/>
            <person name="Walter F."/>
            <person name="Albersmeier A."/>
            <person name="Kalinowski J."/>
            <person name="Ruckert C."/>
        </authorList>
    </citation>
    <scope>NUCLEOTIDE SEQUENCE</scope>
    <source>
        <strain evidence="7">NBRC 110071</strain>
    </source>
</reference>
<keyword evidence="3" id="KW-0805">Transcription regulation</keyword>
<dbReference type="PANTHER" id="PTHR33164:SF5">
    <property type="entry name" value="ORGANIC HYDROPEROXIDE RESISTANCE TRANSCRIPTIONAL REGULATOR"/>
    <property type="match status" value="1"/>
</dbReference>
<evidence type="ECO:0000256" key="4">
    <source>
        <dbReference type="ARBA" id="ARBA00023125"/>
    </source>
</evidence>
<dbReference type="InterPro" id="IPR000835">
    <property type="entry name" value="HTH_MarR-typ"/>
</dbReference>
<evidence type="ECO:0000259" key="6">
    <source>
        <dbReference type="PROSITE" id="PS50995"/>
    </source>
</evidence>
<comment type="caution">
    <text evidence="7">The sequence shown here is derived from an EMBL/GenBank/DDBJ whole genome shotgun (WGS) entry which is preliminary data.</text>
</comment>
<gene>
    <name evidence="7" type="ORF">GCM10007876_05890</name>
</gene>
<evidence type="ECO:0000256" key="5">
    <source>
        <dbReference type="ARBA" id="ARBA00023163"/>
    </source>
</evidence>
<dbReference type="GO" id="GO:0003700">
    <property type="term" value="F:DNA-binding transcription factor activity"/>
    <property type="evidence" value="ECO:0007669"/>
    <property type="project" value="InterPro"/>
</dbReference>
<dbReference type="AlphaFoldDB" id="A0AA37S6J3"/>
<dbReference type="Pfam" id="PF22381">
    <property type="entry name" value="Staph_reg_Sar_Rot"/>
    <property type="match status" value="1"/>
</dbReference>